<feature type="domain" description="Glutaredoxin" evidence="2">
    <location>
        <begin position="324"/>
        <end position="389"/>
    </location>
</feature>
<dbReference type="Gene3D" id="2.30.31.10">
    <property type="entry name" value="Transcriptional Coactivator Pc4, Chain A"/>
    <property type="match status" value="1"/>
</dbReference>
<proteinExistence type="predicted"/>
<dbReference type="InterPro" id="IPR002109">
    <property type="entry name" value="Glutaredoxin"/>
</dbReference>
<dbReference type="Gene3D" id="3.40.30.10">
    <property type="entry name" value="Glutaredoxin"/>
    <property type="match status" value="1"/>
</dbReference>
<feature type="compositionally biased region" description="Basic and acidic residues" evidence="1">
    <location>
        <begin position="222"/>
        <end position="257"/>
    </location>
</feature>
<dbReference type="PROSITE" id="PS51354">
    <property type="entry name" value="GLUTAREDOXIN_2"/>
    <property type="match status" value="1"/>
</dbReference>
<evidence type="ECO:0000313" key="3">
    <source>
        <dbReference type="EMBL" id="RVX04032.1"/>
    </source>
</evidence>
<evidence type="ECO:0000256" key="1">
    <source>
        <dbReference type="SAM" id="MobiDB-lite"/>
    </source>
</evidence>
<dbReference type="InterPro" id="IPR036249">
    <property type="entry name" value="Thioredoxin-like_sf"/>
</dbReference>
<dbReference type="AlphaFoldDB" id="A0A438J4Z5"/>
<gene>
    <name evidence="3" type="primary">VvCHDp000471_5</name>
    <name evidence="3" type="ORF">CK203_015719</name>
</gene>
<evidence type="ECO:0000259" key="2">
    <source>
        <dbReference type="Pfam" id="PF00462"/>
    </source>
</evidence>
<dbReference type="InterPro" id="IPR009044">
    <property type="entry name" value="ssDNA-bd_transcriptional_reg"/>
</dbReference>
<feature type="compositionally biased region" description="Polar residues" evidence="1">
    <location>
        <begin position="203"/>
        <end position="218"/>
    </location>
</feature>
<dbReference type="GO" id="GO:0003677">
    <property type="term" value="F:DNA binding"/>
    <property type="evidence" value="ECO:0007669"/>
    <property type="project" value="InterPro"/>
</dbReference>
<name>A0A438J4Z5_VITVI</name>
<sequence>MLVSIREFYRKDGKELPSSKGLIFRWFNSARLEIQLVTVSKSQTAPHTLIECLIEIELALKRERGISLTAEQWSAFKKNVPAIEEAIQKMESSLLFHLWMSADFPVDLLPCFLVTADEPTGVNVDYLETRIEATVDVYRPAPASFAVFDINTIEEPWLKVDHAPEHHQEKPTHLPPLILEKLNALEEGPRSWDEPQPQPPAQDSPTLKPQATRKSLSFHTVAELDTKLSSKPTESTRTELKKTESMRINSKKPESRDAAAAKVAPAVVVSEGMRPVKDNMFILRDRLEREREGKSANFDKMMSRRDPLSEYPEKCPPGGADSLVLYTTSLGGVRRTYEDCNRLRSVLESHRVVFDERDVSLHGEFLKELRELLGEEASVPRLFVKGRYVGGVEEVVELNEWGRLGKLLNCAKVERGVGRQGCEGCGGARFVPCLECGGSCKVMVGETKERCSECNENGLVQCPACL</sequence>
<dbReference type="CDD" id="cd03031">
    <property type="entry name" value="GRX_GRX_like"/>
    <property type="match status" value="1"/>
</dbReference>
<dbReference type="FunFam" id="3.40.30.10:FF:000273">
    <property type="entry name" value="Glutaredoxin family protein"/>
    <property type="match status" value="1"/>
</dbReference>
<dbReference type="GO" id="GO:0006355">
    <property type="term" value="P:regulation of DNA-templated transcription"/>
    <property type="evidence" value="ECO:0007669"/>
    <property type="project" value="InterPro"/>
</dbReference>
<dbReference type="PANTHER" id="PTHR45669:SF7">
    <property type="entry name" value="F1N19.7"/>
    <property type="match status" value="1"/>
</dbReference>
<protein>
    <recommendedName>
        <fullName evidence="2">Glutaredoxin domain-containing protein</fullName>
    </recommendedName>
</protein>
<dbReference type="PANTHER" id="PTHR45669">
    <property type="entry name" value="GLUTAREDOXIN DOMAIN-CONTAINING CYSTEINE-RICH PROTEIN CG12206-RELATED"/>
    <property type="match status" value="1"/>
</dbReference>
<organism evidence="3 4">
    <name type="scientific">Vitis vinifera</name>
    <name type="common">Grape</name>
    <dbReference type="NCBI Taxonomy" id="29760"/>
    <lineage>
        <taxon>Eukaryota</taxon>
        <taxon>Viridiplantae</taxon>
        <taxon>Streptophyta</taxon>
        <taxon>Embryophyta</taxon>
        <taxon>Tracheophyta</taxon>
        <taxon>Spermatophyta</taxon>
        <taxon>Magnoliopsida</taxon>
        <taxon>eudicotyledons</taxon>
        <taxon>Gunneridae</taxon>
        <taxon>Pentapetalae</taxon>
        <taxon>rosids</taxon>
        <taxon>Vitales</taxon>
        <taxon>Vitaceae</taxon>
        <taxon>Viteae</taxon>
        <taxon>Vitis</taxon>
    </lineage>
</organism>
<feature type="region of interest" description="Disordered" evidence="1">
    <location>
        <begin position="188"/>
        <end position="257"/>
    </location>
</feature>
<dbReference type="EMBL" id="QGNW01000062">
    <property type="protein sequence ID" value="RVX04032.1"/>
    <property type="molecule type" value="Genomic_DNA"/>
</dbReference>
<reference evidence="3 4" key="1">
    <citation type="journal article" date="2018" name="PLoS Genet.">
        <title>Population sequencing reveals clonal diversity and ancestral inbreeding in the grapevine cultivar Chardonnay.</title>
        <authorList>
            <person name="Roach M.J."/>
            <person name="Johnson D.L."/>
            <person name="Bohlmann J."/>
            <person name="van Vuuren H.J."/>
            <person name="Jones S.J."/>
            <person name="Pretorius I.S."/>
            <person name="Schmidt S.A."/>
            <person name="Borneman A.R."/>
        </authorList>
    </citation>
    <scope>NUCLEOTIDE SEQUENCE [LARGE SCALE GENOMIC DNA]</scope>
    <source>
        <strain evidence="4">cv. Chardonnay</strain>
        <tissue evidence="3">Leaf</tissue>
    </source>
</reference>
<comment type="caution">
    <text evidence="3">The sequence shown here is derived from an EMBL/GenBank/DDBJ whole genome shotgun (WGS) entry which is preliminary data.</text>
</comment>
<dbReference type="Pfam" id="PF00462">
    <property type="entry name" value="Glutaredoxin"/>
    <property type="match status" value="1"/>
</dbReference>
<dbReference type="Pfam" id="PF23733">
    <property type="entry name" value="GRXCR1-2_C"/>
    <property type="match status" value="1"/>
</dbReference>
<dbReference type="Proteomes" id="UP000288805">
    <property type="component" value="Unassembled WGS sequence"/>
</dbReference>
<accession>A0A438J4Z5</accession>
<evidence type="ECO:0000313" key="4">
    <source>
        <dbReference type="Proteomes" id="UP000288805"/>
    </source>
</evidence>
<dbReference type="SUPFAM" id="SSF52833">
    <property type="entry name" value="Thioredoxin-like"/>
    <property type="match status" value="1"/>
</dbReference>